<dbReference type="EMBL" id="JAIQCV010000004">
    <property type="protein sequence ID" value="KAH1107255.1"/>
    <property type="molecule type" value="Genomic_DNA"/>
</dbReference>
<comment type="caution">
    <text evidence="1">The sequence shown here is derived from an EMBL/GenBank/DDBJ whole genome shotgun (WGS) entry which is preliminary data.</text>
</comment>
<keyword evidence="2" id="KW-1185">Reference proteome</keyword>
<gene>
    <name evidence="1" type="ORF">J1N35_011023</name>
</gene>
<proteinExistence type="predicted"/>
<evidence type="ECO:0000313" key="2">
    <source>
        <dbReference type="Proteomes" id="UP000828251"/>
    </source>
</evidence>
<evidence type="ECO:0000313" key="1">
    <source>
        <dbReference type="EMBL" id="KAH1107255.1"/>
    </source>
</evidence>
<organism evidence="1 2">
    <name type="scientific">Gossypium stocksii</name>
    <dbReference type="NCBI Taxonomy" id="47602"/>
    <lineage>
        <taxon>Eukaryota</taxon>
        <taxon>Viridiplantae</taxon>
        <taxon>Streptophyta</taxon>
        <taxon>Embryophyta</taxon>
        <taxon>Tracheophyta</taxon>
        <taxon>Spermatophyta</taxon>
        <taxon>Magnoliopsida</taxon>
        <taxon>eudicotyledons</taxon>
        <taxon>Gunneridae</taxon>
        <taxon>Pentapetalae</taxon>
        <taxon>rosids</taxon>
        <taxon>malvids</taxon>
        <taxon>Malvales</taxon>
        <taxon>Malvaceae</taxon>
        <taxon>Malvoideae</taxon>
        <taxon>Gossypium</taxon>
    </lineage>
</organism>
<protein>
    <submittedName>
        <fullName evidence="1">Uncharacterized protein</fullName>
    </submittedName>
</protein>
<dbReference type="Proteomes" id="UP000828251">
    <property type="component" value="Unassembled WGS sequence"/>
</dbReference>
<name>A0A9D3W389_9ROSI</name>
<dbReference type="AlphaFoldDB" id="A0A9D3W389"/>
<reference evidence="1 2" key="1">
    <citation type="journal article" date="2021" name="Plant Biotechnol. J.">
        <title>Multi-omics assisted identification of the key and species-specific regulatory components of drought-tolerant mechanisms in Gossypium stocksii.</title>
        <authorList>
            <person name="Yu D."/>
            <person name="Ke L."/>
            <person name="Zhang D."/>
            <person name="Wu Y."/>
            <person name="Sun Y."/>
            <person name="Mei J."/>
            <person name="Sun J."/>
            <person name="Sun Y."/>
        </authorList>
    </citation>
    <scope>NUCLEOTIDE SEQUENCE [LARGE SCALE GENOMIC DNA]</scope>
    <source>
        <strain evidence="2">cv. E1</strain>
        <tissue evidence="1">Leaf</tissue>
    </source>
</reference>
<sequence>MTAVHPETSTNEGVSHQNLARVNRSSLPCFSDGDGAYRVVHSFSQHDTIKLHEDTFVQWRLFLASSGPTVLVPLASIETTTWDLDSSATNHVYHK</sequence>
<accession>A0A9D3W389</accession>